<dbReference type="PANTHER" id="PTHR30203">
    <property type="entry name" value="OUTER MEMBRANE CATION EFFLUX PROTEIN"/>
    <property type="match status" value="1"/>
</dbReference>
<keyword evidence="2" id="KW-0564">Palmitate</keyword>
<organism evidence="3 4">
    <name type="scientific">Mucilaginibacter gossypii</name>
    <dbReference type="NCBI Taxonomy" id="551996"/>
    <lineage>
        <taxon>Bacteria</taxon>
        <taxon>Pseudomonadati</taxon>
        <taxon>Bacteroidota</taxon>
        <taxon>Sphingobacteriia</taxon>
        <taxon>Sphingobacteriales</taxon>
        <taxon>Sphingobacteriaceae</taxon>
        <taxon>Mucilaginibacter</taxon>
    </lineage>
</organism>
<accession>A0A1G7PCA0</accession>
<dbReference type="PANTHER" id="PTHR30203:SF33">
    <property type="entry name" value="BLR4455 PROTEIN"/>
    <property type="match status" value="1"/>
</dbReference>
<dbReference type="AlphaFoldDB" id="A0A1G7PCA0"/>
<dbReference type="InterPro" id="IPR010131">
    <property type="entry name" value="MdtP/NodT-like"/>
</dbReference>
<keyword evidence="2 3" id="KW-0449">Lipoprotein</keyword>
<sequence>MIHSYKRQILATLAATAVLASCVTKKYQQPVVNTDKLYRDTTISDTTSMASMPVSQLFSDTVLVNLIQEGLRENLDLKTAVQRINEAQATFNQSKAAYLPSLEGSGTVTRAKTSAASLNFPPEFANSFNLKTTTYQAALSTSWEADIWGKLSSSKRAALASLLQSDAAKRAVQTQLIADIANAYYNLLALDEQLAITQQTLTIRVKDVETVKALKEGAVVNGAAVVQSEANRYAAEVTIPDLKQSIREAENALSILLARAPGTIKRTTLSEQKPVADLKTGIPSQLLKNRPDVQEAEFAFRSAFENTNLARTYFYPQLTITGQAGLSTLQLKNFFDHSIFYNFVGGITQPIFNKGQNRARLRTAQAQQQEAYYAYQKSLLTAGQEVTNALFSYQNAIEKQGSRVKQLQALEKSVDYTKELLRYSSATNYTDVLTSEQNLLAAQLSGVNDHLQELQAIVNLYRALGGGWK</sequence>
<dbReference type="Proteomes" id="UP000199705">
    <property type="component" value="Unassembled WGS sequence"/>
</dbReference>
<protein>
    <submittedName>
        <fullName evidence="3">Efflux transporter, outer membrane factor (OMF) lipoprotein, NodT family</fullName>
    </submittedName>
</protein>
<dbReference type="NCBIfam" id="TIGR01845">
    <property type="entry name" value="outer_NodT"/>
    <property type="match status" value="1"/>
</dbReference>
<dbReference type="RefSeq" id="WP_090527198.1">
    <property type="nucleotide sequence ID" value="NZ_FNCG01000001.1"/>
</dbReference>
<dbReference type="STRING" id="551996.SAMN05192573_101511"/>
<dbReference type="GO" id="GO:0015562">
    <property type="term" value="F:efflux transmembrane transporter activity"/>
    <property type="evidence" value="ECO:0007669"/>
    <property type="project" value="InterPro"/>
</dbReference>
<name>A0A1G7PCA0_9SPHI</name>
<dbReference type="Pfam" id="PF02321">
    <property type="entry name" value="OEP"/>
    <property type="match status" value="2"/>
</dbReference>
<reference evidence="4" key="1">
    <citation type="submission" date="2016-10" db="EMBL/GenBank/DDBJ databases">
        <authorList>
            <person name="Varghese N."/>
            <person name="Submissions S."/>
        </authorList>
    </citation>
    <scope>NUCLEOTIDE SEQUENCE [LARGE SCALE GENOMIC DNA]</scope>
    <source>
        <strain evidence="4">Gh-67</strain>
    </source>
</reference>
<dbReference type="Gene3D" id="1.20.1600.10">
    <property type="entry name" value="Outer membrane efflux proteins (OEP)"/>
    <property type="match status" value="1"/>
</dbReference>
<evidence type="ECO:0000256" key="2">
    <source>
        <dbReference type="RuleBase" id="RU362097"/>
    </source>
</evidence>
<evidence type="ECO:0000313" key="3">
    <source>
        <dbReference type="EMBL" id="SDF83903.1"/>
    </source>
</evidence>
<keyword evidence="4" id="KW-1185">Reference proteome</keyword>
<keyword evidence="2" id="KW-0812">Transmembrane</keyword>
<keyword evidence="2" id="KW-1134">Transmembrane beta strand</keyword>
<comment type="subcellular location">
    <subcellularLocation>
        <location evidence="2">Cell membrane</location>
        <topology evidence="2">Lipid-anchor</topology>
    </subcellularLocation>
</comment>
<proteinExistence type="inferred from homology"/>
<dbReference type="GO" id="GO:0005886">
    <property type="term" value="C:plasma membrane"/>
    <property type="evidence" value="ECO:0007669"/>
    <property type="project" value="UniProtKB-SubCell"/>
</dbReference>
<dbReference type="PROSITE" id="PS51257">
    <property type="entry name" value="PROKAR_LIPOPROTEIN"/>
    <property type="match status" value="1"/>
</dbReference>
<dbReference type="SUPFAM" id="SSF56954">
    <property type="entry name" value="Outer membrane efflux proteins (OEP)"/>
    <property type="match status" value="1"/>
</dbReference>
<evidence type="ECO:0000313" key="4">
    <source>
        <dbReference type="Proteomes" id="UP000199705"/>
    </source>
</evidence>
<dbReference type="InterPro" id="IPR003423">
    <property type="entry name" value="OMP_efflux"/>
</dbReference>
<gene>
    <name evidence="3" type="ORF">SAMN05192573_101511</name>
</gene>
<evidence type="ECO:0000256" key="1">
    <source>
        <dbReference type="ARBA" id="ARBA00007613"/>
    </source>
</evidence>
<keyword evidence="2" id="KW-0472">Membrane</keyword>
<comment type="similarity">
    <text evidence="1 2">Belongs to the outer membrane factor (OMF) (TC 1.B.17) family.</text>
</comment>
<dbReference type="EMBL" id="FNCG01000001">
    <property type="protein sequence ID" value="SDF83903.1"/>
    <property type="molecule type" value="Genomic_DNA"/>
</dbReference>
<dbReference type="Gene3D" id="2.20.200.10">
    <property type="entry name" value="Outer membrane efflux proteins (OEP)"/>
    <property type="match status" value="1"/>
</dbReference>